<feature type="transmembrane region" description="Helical" evidence="1">
    <location>
        <begin position="9"/>
        <end position="30"/>
    </location>
</feature>
<dbReference type="AlphaFoldDB" id="A0AAJ2K3J6"/>
<keyword evidence="1" id="KW-0812">Transmembrane</keyword>
<feature type="transmembrane region" description="Helical" evidence="1">
    <location>
        <begin position="42"/>
        <end position="65"/>
    </location>
</feature>
<dbReference type="EMBL" id="JAVYAA010000006">
    <property type="protein sequence ID" value="MDT8979133.1"/>
    <property type="molecule type" value="Genomic_DNA"/>
</dbReference>
<proteinExistence type="predicted"/>
<sequence length="74" mass="8334">MDRRIKRRLCALLICCIACCIAVIVFLIQLKGNKDSNYMGTTLFAAMLSLFFIVGNTAVLISLLAQRRAKRKIQ</sequence>
<evidence type="ECO:0000313" key="2">
    <source>
        <dbReference type="EMBL" id="MDT8979133.1"/>
    </source>
</evidence>
<reference evidence="3" key="1">
    <citation type="submission" date="2023-09" db="EMBL/GenBank/DDBJ databases">
        <title>Paenibacillus sp. chi10 Genome sequencing and assembly.</title>
        <authorList>
            <person name="Kim I."/>
        </authorList>
    </citation>
    <scope>NUCLEOTIDE SEQUENCE [LARGE SCALE GENOMIC DNA]</scope>
    <source>
        <strain evidence="3">chi10</strain>
    </source>
</reference>
<keyword evidence="1" id="KW-0472">Membrane</keyword>
<accession>A0AAJ2K3J6</accession>
<comment type="caution">
    <text evidence="2">The sequence shown here is derived from an EMBL/GenBank/DDBJ whole genome shotgun (WGS) entry which is preliminary data.</text>
</comment>
<evidence type="ECO:0000313" key="3">
    <source>
        <dbReference type="Proteomes" id="UP001250538"/>
    </source>
</evidence>
<gene>
    <name evidence="2" type="ORF">RQP50_23105</name>
</gene>
<evidence type="ECO:0000256" key="1">
    <source>
        <dbReference type="SAM" id="Phobius"/>
    </source>
</evidence>
<name>A0AAJ2K3J6_9BACL</name>
<keyword evidence="3" id="KW-1185">Reference proteome</keyword>
<dbReference type="RefSeq" id="WP_072731263.1">
    <property type="nucleotide sequence ID" value="NZ_JAVYAA010000006.1"/>
</dbReference>
<dbReference type="Proteomes" id="UP001250538">
    <property type="component" value="Unassembled WGS sequence"/>
</dbReference>
<protein>
    <submittedName>
        <fullName evidence="2">Uncharacterized protein</fullName>
    </submittedName>
</protein>
<keyword evidence="1" id="KW-1133">Transmembrane helix</keyword>
<organism evidence="2 3">
    <name type="scientific">Paenibacillus suaedae</name>
    <dbReference type="NCBI Taxonomy" id="3077233"/>
    <lineage>
        <taxon>Bacteria</taxon>
        <taxon>Bacillati</taxon>
        <taxon>Bacillota</taxon>
        <taxon>Bacilli</taxon>
        <taxon>Bacillales</taxon>
        <taxon>Paenibacillaceae</taxon>
        <taxon>Paenibacillus</taxon>
    </lineage>
</organism>